<dbReference type="InterPro" id="IPR003804">
    <property type="entry name" value="Lactate_perm"/>
</dbReference>
<keyword evidence="6 8" id="KW-1133">Transmembrane helix</keyword>
<feature type="transmembrane region" description="Helical" evidence="8">
    <location>
        <begin position="64"/>
        <end position="83"/>
    </location>
</feature>
<comment type="function">
    <text evidence="8">Uptake of L-lactate across the membrane. Can also transport D-lactate and glycolate.</text>
</comment>
<evidence type="ECO:0000256" key="5">
    <source>
        <dbReference type="ARBA" id="ARBA00022692"/>
    </source>
</evidence>
<dbReference type="PANTHER" id="PTHR30003">
    <property type="entry name" value="L-LACTATE PERMEASE"/>
    <property type="match status" value="1"/>
</dbReference>
<feature type="transmembrane region" description="Helical" evidence="8">
    <location>
        <begin position="366"/>
        <end position="388"/>
    </location>
</feature>
<evidence type="ECO:0000256" key="6">
    <source>
        <dbReference type="ARBA" id="ARBA00022989"/>
    </source>
</evidence>
<evidence type="ECO:0000256" key="1">
    <source>
        <dbReference type="ARBA" id="ARBA00004651"/>
    </source>
</evidence>
<evidence type="ECO:0000256" key="8">
    <source>
        <dbReference type="RuleBase" id="RU365092"/>
    </source>
</evidence>
<keyword evidence="3 8" id="KW-0813">Transport</keyword>
<evidence type="ECO:0000256" key="4">
    <source>
        <dbReference type="ARBA" id="ARBA00022475"/>
    </source>
</evidence>
<keyword evidence="7 8" id="KW-0472">Membrane</keyword>
<evidence type="ECO:0000256" key="7">
    <source>
        <dbReference type="ARBA" id="ARBA00023136"/>
    </source>
</evidence>
<accession>A0A6L5GPX0</accession>
<feature type="transmembrane region" description="Helical" evidence="8">
    <location>
        <begin position="183"/>
        <end position="203"/>
    </location>
</feature>
<feature type="transmembrane region" description="Helical" evidence="8">
    <location>
        <begin position="238"/>
        <end position="255"/>
    </location>
</feature>
<proteinExistence type="inferred from homology"/>
<protein>
    <recommendedName>
        <fullName evidence="8">L-lactate permease</fullName>
    </recommendedName>
</protein>
<feature type="transmembrane region" description="Helical" evidence="8">
    <location>
        <begin position="332"/>
        <end position="354"/>
    </location>
</feature>
<feature type="transmembrane region" description="Helical" evidence="8">
    <location>
        <begin position="290"/>
        <end position="312"/>
    </location>
</feature>
<comment type="caution">
    <text evidence="9">The sequence shown here is derived from an EMBL/GenBank/DDBJ whole genome shotgun (WGS) entry which is preliminary data.</text>
</comment>
<feature type="transmembrane region" description="Helical" evidence="8">
    <location>
        <begin position="6"/>
        <end position="22"/>
    </location>
</feature>
<comment type="subcellular location">
    <subcellularLocation>
        <location evidence="1 8">Cell membrane</location>
        <topology evidence="1 8">Multi-pass membrane protein</topology>
    </subcellularLocation>
</comment>
<dbReference type="NCBIfam" id="TIGR00795">
    <property type="entry name" value="lctP"/>
    <property type="match status" value="1"/>
</dbReference>
<evidence type="ECO:0000313" key="10">
    <source>
        <dbReference type="Proteomes" id="UP000473648"/>
    </source>
</evidence>
<keyword evidence="10" id="KW-1185">Reference proteome</keyword>
<dbReference type="GO" id="GO:0005886">
    <property type="term" value="C:plasma membrane"/>
    <property type="evidence" value="ECO:0007669"/>
    <property type="project" value="UniProtKB-SubCell"/>
</dbReference>
<evidence type="ECO:0000256" key="2">
    <source>
        <dbReference type="ARBA" id="ARBA00010100"/>
    </source>
</evidence>
<dbReference type="EMBL" id="VOGB01000003">
    <property type="protein sequence ID" value="MQM72188.1"/>
    <property type="molecule type" value="Genomic_DNA"/>
</dbReference>
<dbReference type="Proteomes" id="UP000473648">
    <property type="component" value="Unassembled WGS sequence"/>
</dbReference>
<dbReference type="AlphaFoldDB" id="A0A6L5GPX0"/>
<evidence type="ECO:0000256" key="3">
    <source>
        <dbReference type="ARBA" id="ARBA00022448"/>
    </source>
</evidence>
<feature type="transmembrane region" description="Helical" evidence="8">
    <location>
        <begin position="104"/>
        <end position="129"/>
    </location>
</feature>
<comment type="similarity">
    <text evidence="2 8">Belongs to the lactate permease family.</text>
</comment>
<organism evidence="9 10">
    <name type="scientific">Candidatus Pseudoramibacter fermentans</name>
    <dbReference type="NCBI Taxonomy" id="2594427"/>
    <lineage>
        <taxon>Bacteria</taxon>
        <taxon>Bacillati</taxon>
        <taxon>Bacillota</taxon>
        <taxon>Clostridia</taxon>
        <taxon>Eubacteriales</taxon>
        <taxon>Eubacteriaceae</taxon>
        <taxon>Pseudoramibacter</taxon>
    </lineage>
</organism>
<keyword evidence="4 8" id="KW-1003">Cell membrane</keyword>
<dbReference type="GO" id="GO:0015129">
    <property type="term" value="F:lactate transmembrane transporter activity"/>
    <property type="evidence" value="ECO:0007669"/>
    <property type="project" value="UniProtKB-UniRule"/>
</dbReference>
<feature type="transmembrane region" description="Helical" evidence="8">
    <location>
        <begin position="400"/>
        <end position="426"/>
    </location>
</feature>
<dbReference type="PANTHER" id="PTHR30003:SF0">
    <property type="entry name" value="GLYCOLATE PERMEASE GLCA-RELATED"/>
    <property type="match status" value="1"/>
</dbReference>
<dbReference type="GO" id="GO:0015295">
    <property type="term" value="F:solute:proton symporter activity"/>
    <property type="evidence" value="ECO:0007669"/>
    <property type="project" value="TreeGrafter"/>
</dbReference>
<feature type="transmembrane region" description="Helical" evidence="8">
    <location>
        <begin position="497"/>
        <end position="519"/>
    </location>
</feature>
<feature type="transmembrane region" description="Helical" evidence="8">
    <location>
        <begin position="212"/>
        <end position="232"/>
    </location>
</feature>
<gene>
    <name evidence="9" type="ORF">FRC53_01895</name>
</gene>
<sequence>MNFGLFLLALVPIIWLIIALAVMKMPGYWACVIALVIGAVIAMVSFGSSGSNVATAALEGALNALWPIILVIIAALFTYNITLETGAMDKIKAMLASVSTDQRVLLLIIAWGFGNFMEGMAGFGTAVAIPASILVGLGFDPIPTVVACLVINSTPTAFGSVGVPTTTMAAVTGLNATALSANVALIECLIMFISPIIAIMILGKGAKAMKGVWGITLVSSLAFTLPCFIVGRFVGAELPNIVGSIVCMAVTILMARKMRGREVPEAYSTIQQQDAEGVKEKLTVASAVNAWLPFILIFVILVVTSSLVPIIHDPLSKVASAVTIYNGKGATPLTFTWINTPGVLIFIAAIIGGLAQGASGSTLGRVFVKTVTGNWKTIVTICSVLALAKIMTHSGMTGEIASVLVAATGTAFPLISPLIGTIGAFVTGSGTSTSVLFGDLQRQTAQAIGANPAWLCAANELGAGIGKMISPQGIAIGTSAVALAGSESVVLRKVAKYCLLFVVLAGIICYFFPMIGLVIH</sequence>
<dbReference type="Pfam" id="PF02652">
    <property type="entry name" value="Lactate_perm"/>
    <property type="match status" value="1"/>
</dbReference>
<name>A0A6L5GPX0_9FIRM</name>
<evidence type="ECO:0000313" key="9">
    <source>
        <dbReference type="EMBL" id="MQM72188.1"/>
    </source>
</evidence>
<keyword evidence="5 8" id="KW-0812">Transmembrane</keyword>
<feature type="transmembrane region" description="Helical" evidence="8">
    <location>
        <begin position="27"/>
        <end position="44"/>
    </location>
</feature>
<reference evidence="9" key="1">
    <citation type="journal article" date="2020" name="Appl. Environ. Microbiol.">
        <title>Medium-Chain Fatty Acid Synthesis by 'Candidatus Weimeria bifida' gen. nov., sp. nov., and 'Candidatus Pseudoramibacter fermentans' sp. nov.</title>
        <authorList>
            <person name="Scarborough M.J."/>
            <person name="Myers K.S."/>
            <person name="Donohue T.J."/>
            <person name="Noguera D.R."/>
        </authorList>
    </citation>
    <scope>NUCLEOTIDE SEQUENCE</scope>
    <source>
        <strain evidence="9">EUB1.1</strain>
    </source>
</reference>